<sequence length="150" mass="16908">MLSQDFREFIELLNKHDVRYLVIGGYAVALHGHPRYTKDLDIWIEMEPSNAAKLMNALTDFGFGSVGLNPNDFTVPDQVIQLGYPPNRIDLVTTPDGVDFATCYRARVKVPINGIEISFIDLENLKLNKKASGRLQDLADLEKLNEQEDS</sequence>
<dbReference type="OrthoDB" id="5519456at2"/>
<dbReference type="AlphaFoldDB" id="A0A1V8NQ38"/>
<accession>A0A1V8NQ38</accession>
<evidence type="ECO:0000313" key="3">
    <source>
        <dbReference type="Proteomes" id="UP000191901"/>
    </source>
</evidence>
<dbReference type="InterPro" id="IPR043519">
    <property type="entry name" value="NT_sf"/>
</dbReference>
<dbReference type="SUPFAM" id="SSF81301">
    <property type="entry name" value="Nucleotidyltransferase"/>
    <property type="match status" value="1"/>
</dbReference>
<dbReference type="Proteomes" id="UP000191901">
    <property type="component" value="Chromosome"/>
</dbReference>
<dbReference type="RefSeq" id="WP_080805593.1">
    <property type="nucleotide sequence ID" value="NZ_CP021983.2"/>
</dbReference>
<name>A0A1V8NQ38_9CYAN</name>
<evidence type="ECO:0000259" key="1">
    <source>
        <dbReference type="Pfam" id="PF19502"/>
    </source>
</evidence>
<protein>
    <recommendedName>
        <fullName evidence="1">DUF6036 domain-containing protein</fullName>
    </recommendedName>
</protein>
<keyword evidence="3" id="KW-1185">Reference proteome</keyword>
<organism evidence="2 3">
    <name type="scientific">Halomicronema hongdechloris C2206</name>
    <dbReference type="NCBI Taxonomy" id="1641165"/>
    <lineage>
        <taxon>Bacteria</taxon>
        <taxon>Bacillati</taxon>
        <taxon>Cyanobacteriota</taxon>
        <taxon>Cyanophyceae</taxon>
        <taxon>Nodosilineales</taxon>
        <taxon>Nodosilineaceae</taxon>
        <taxon>Halomicronema</taxon>
    </lineage>
</organism>
<dbReference type="Pfam" id="PF19502">
    <property type="entry name" value="DUF6036"/>
    <property type="match status" value="1"/>
</dbReference>
<dbReference type="EMBL" id="CP021983">
    <property type="protein sequence ID" value="ASC73721.1"/>
    <property type="molecule type" value="Genomic_DNA"/>
</dbReference>
<dbReference type="KEGG" id="hhg:XM38_046930"/>
<reference evidence="2 3" key="1">
    <citation type="journal article" date="2016" name="Biochim. Biophys. Acta">
        <title>Characterization of red-shifted phycobilisomes isolated from the chlorophyll f-containing cyanobacterium Halomicronema hongdechloris.</title>
        <authorList>
            <person name="Li Y."/>
            <person name="Lin Y."/>
            <person name="Garvey C.J."/>
            <person name="Birch D."/>
            <person name="Corkery R.W."/>
            <person name="Loughlin P.C."/>
            <person name="Scheer H."/>
            <person name="Willows R.D."/>
            <person name="Chen M."/>
        </authorList>
    </citation>
    <scope>NUCLEOTIDE SEQUENCE [LARGE SCALE GENOMIC DNA]</scope>
    <source>
        <strain evidence="2 3">C2206</strain>
    </source>
</reference>
<dbReference type="InterPro" id="IPR045792">
    <property type="entry name" value="DUF6036"/>
</dbReference>
<dbReference type="Gene3D" id="3.30.460.40">
    <property type="match status" value="1"/>
</dbReference>
<gene>
    <name evidence="2" type="ORF">XM38_046930</name>
</gene>
<proteinExistence type="predicted"/>
<feature type="domain" description="DUF6036" evidence="1">
    <location>
        <begin position="8"/>
        <end position="143"/>
    </location>
</feature>
<evidence type="ECO:0000313" key="2">
    <source>
        <dbReference type="EMBL" id="ASC73721.1"/>
    </source>
</evidence>